<proteinExistence type="predicted"/>
<dbReference type="AlphaFoldDB" id="F6H2T6"/>
<dbReference type="HOGENOM" id="CLU_3430173_0_0_1"/>
<sequence length="19" mass="2385">MEKSKRKREKGKKEAEMYQ</sequence>
<evidence type="ECO:0000313" key="1">
    <source>
        <dbReference type="EMBL" id="CCB46621.1"/>
    </source>
</evidence>
<accession>F6H2T6</accession>
<dbReference type="InParanoid" id="F6H2T6"/>
<name>F6H2T6_VITVI</name>
<evidence type="ECO:0000313" key="2">
    <source>
        <dbReference type="Proteomes" id="UP000009183"/>
    </source>
</evidence>
<keyword evidence="2" id="KW-1185">Reference proteome</keyword>
<dbReference type="EMBL" id="FN595231">
    <property type="protein sequence ID" value="CCB46621.1"/>
    <property type="molecule type" value="Genomic_DNA"/>
</dbReference>
<protein>
    <submittedName>
        <fullName evidence="1">Uncharacterized protein</fullName>
    </submittedName>
</protein>
<reference evidence="2" key="1">
    <citation type="journal article" date="2007" name="Nature">
        <title>The grapevine genome sequence suggests ancestral hexaploidization in major angiosperm phyla.</title>
        <authorList>
            <consortium name="The French-Italian Public Consortium for Grapevine Genome Characterization."/>
            <person name="Jaillon O."/>
            <person name="Aury J.-M."/>
            <person name="Noel B."/>
            <person name="Policriti A."/>
            <person name="Clepet C."/>
            <person name="Casagrande A."/>
            <person name="Choisne N."/>
            <person name="Aubourg S."/>
            <person name="Vitulo N."/>
            <person name="Jubin C."/>
            <person name="Vezzi A."/>
            <person name="Legeai F."/>
            <person name="Hugueney P."/>
            <person name="Dasilva C."/>
            <person name="Horner D."/>
            <person name="Mica E."/>
            <person name="Jublot D."/>
            <person name="Poulain J."/>
            <person name="Bruyere C."/>
            <person name="Billault A."/>
            <person name="Segurens B."/>
            <person name="Gouyvenoux M."/>
            <person name="Ugarte E."/>
            <person name="Cattonaro F."/>
            <person name="Anthouard V."/>
            <person name="Vico V."/>
            <person name="Del Fabbro C."/>
            <person name="Alaux M."/>
            <person name="Di Gaspero G."/>
            <person name="Dumas V."/>
            <person name="Felice N."/>
            <person name="Paillard S."/>
            <person name="Juman I."/>
            <person name="Moroldo M."/>
            <person name="Scalabrin S."/>
            <person name="Canaguier A."/>
            <person name="Le Clainche I."/>
            <person name="Malacrida G."/>
            <person name="Durand E."/>
            <person name="Pesole G."/>
            <person name="Laucou V."/>
            <person name="Chatelet P."/>
            <person name="Merdinoglu D."/>
            <person name="Delledonne M."/>
            <person name="Pezzotti M."/>
            <person name="Lecharny A."/>
            <person name="Scarpelli C."/>
            <person name="Artiguenave F."/>
            <person name="Pe M.E."/>
            <person name="Valle G."/>
            <person name="Morgante M."/>
            <person name="Caboche M."/>
            <person name="Adam-Blondon A.-F."/>
            <person name="Weissenbach J."/>
            <person name="Quetier F."/>
            <person name="Wincker P."/>
        </authorList>
    </citation>
    <scope>NUCLEOTIDE SEQUENCE [LARGE SCALE GENOMIC DNA]</scope>
    <source>
        <strain evidence="2">cv. Pinot noir / PN40024</strain>
    </source>
</reference>
<dbReference type="Proteomes" id="UP000009183">
    <property type="component" value="Chromosome 4"/>
</dbReference>
<organism evidence="1 2">
    <name type="scientific">Vitis vinifera</name>
    <name type="common">Grape</name>
    <dbReference type="NCBI Taxonomy" id="29760"/>
    <lineage>
        <taxon>Eukaryota</taxon>
        <taxon>Viridiplantae</taxon>
        <taxon>Streptophyta</taxon>
        <taxon>Embryophyta</taxon>
        <taxon>Tracheophyta</taxon>
        <taxon>Spermatophyta</taxon>
        <taxon>Magnoliopsida</taxon>
        <taxon>eudicotyledons</taxon>
        <taxon>Gunneridae</taxon>
        <taxon>Pentapetalae</taxon>
        <taxon>rosids</taxon>
        <taxon>Vitales</taxon>
        <taxon>Vitaceae</taxon>
        <taxon>Viteae</taxon>
        <taxon>Vitis</taxon>
    </lineage>
</organism>
<gene>
    <name evidence="1" type="ordered locus">VIT_04s0008g02110</name>
</gene>